<dbReference type="PROSITE" id="PS51257">
    <property type="entry name" value="PROKAR_LIPOPROTEIN"/>
    <property type="match status" value="1"/>
</dbReference>
<organism evidence="1 2">
    <name type="scientific">Persicimonas caeni</name>
    <dbReference type="NCBI Taxonomy" id="2292766"/>
    <lineage>
        <taxon>Bacteria</taxon>
        <taxon>Deltaproteobacteria</taxon>
        <taxon>Bradymonadales</taxon>
        <taxon>Bradymonadaceae</taxon>
        <taxon>Persicimonas</taxon>
    </lineage>
</organism>
<gene>
    <name evidence="1" type="ORF">FIV42_19490</name>
</gene>
<protein>
    <recommendedName>
        <fullName evidence="3">RHS repeat protein</fullName>
    </recommendedName>
</protein>
<keyword evidence="2" id="KW-1185">Reference proteome</keyword>
<name>A0A4Y6PXA2_PERCE</name>
<dbReference type="EMBL" id="CP041186">
    <property type="protein sequence ID" value="QDG52850.1"/>
    <property type="molecule type" value="Genomic_DNA"/>
</dbReference>
<reference evidence="1 2" key="1">
    <citation type="submission" date="2019-06" db="EMBL/GenBank/DDBJ databases">
        <title>Persicimonas caeni gen. nov., sp. nov., a predatory bacterium isolated from solar saltern.</title>
        <authorList>
            <person name="Wang S."/>
        </authorList>
    </citation>
    <scope>NUCLEOTIDE SEQUENCE [LARGE SCALE GENOMIC DNA]</scope>
    <source>
        <strain evidence="1 2">YN101</strain>
    </source>
</reference>
<dbReference type="Proteomes" id="UP000315995">
    <property type="component" value="Chromosome"/>
</dbReference>
<accession>A0A5B8Y7Z0</accession>
<evidence type="ECO:0008006" key="3">
    <source>
        <dbReference type="Google" id="ProtNLM"/>
    </source>
</evidence>
<proteinExistence type="predicted"/>
<sequence>MDARVLVRGIGWSLLVLGIGACSGVPLEGEPLRPGDIDGRPDQQAVSAQQAEGAEAAAEQPAKPAVEWSYTEVIEAVDTRPLPEGAVGEINCKPFEKLPDAIDVSEVREKACQQLVGALDQPGKLGADAVKGELFEASKSCGVDGPMGRRMTCWSAEGKRLASFTFPNGIAPEYEIYDYDNTPDWADEKNVAVSELRTKRVRPGSNEEPPTPCSRTFYDGNVRYEVRDTDGDGQIDKGSRRLHGPLGQFVRRDVLDANAGEYKPRSIREWNGTSFKEYDIRSGGNKDLYRIGQSDGRGNITRRQLKGMRKSVQEMKYDDEGRLIYQAQKDTPDEEGWDHVQTWKYDARGRLLKETEEDRNGRSVRTIDYGPHGPVSGVYTAAGNPPVQEVWEYDEQGRMLFSAEADGAKKLRVFSVVWNDEEKTYIAHKKVLRGDESAPSVDTVDRNLTSNYAFELWYGCFID</sequence>
<dbReference type="Gene3D" id="2.180.10.10">
    <property type="entry name" value="RHS repeat-associated core"/>
    <property type="match status" value="1"/>
</dbReference>
<evidence type="ECO:0000313" key="1">
    <source>
        <dbReference type="EMBL" id="QDG52850.1"/>
    </source>
</evidence>
<evidence type="ECO:0000313" key="2">
    <source>
        <dbReference type="Proteomes" id="UP000315995"/>
    </source>
</evidence>
<dbReference type="AlphaFoldDB" id="A0A4Y6PXA2"/>
<dbReference type="RefSeq" id="WP_141199311.1">
    <property type="nucleotide sequence ID" value="NZ_CP041186.1"/>
</dbReference>
<accession>A0A4Y6PXA2</accession>